<evidence type="ECO:0000313" key="3">
    <source>
        <dbReference type="Proteomes" id="UP000772181"/>
    </source>
</evidence>
<reference evidence="2" key="1">
    <citation type="submission" date="2020-07" db="EMBL/GenBank/DDBJ databases">
        <title>Huge and variable diversity of episymbiotic CPR bacteria and DPANN archaea in groundwater ecosystems.</title>
        <authorList>
            <person name="He C.Y."/>
            <person name="Keren R."/>
            <person name="Whittaker M."/>
            <person name="Farag I.F."/>
            <person name="Doudna J."/>
            <person name="Cate J.H.D."/>
            <person name="Banfield J.F."/>
        </authorList>
    </citation>
    <scope>NUCLEOTIDE SEQUENCE</scope>
    <source>
        <strain evidence="2">NC_groundwater_1482_Ag_S-0.65um_47_24</strain>
    </source>
</reference>
<sequence>MKKMRIWALCLLVFVLTFLFFYQVQYASTGIPGFDGYYHIKLAQIIGEKGLIRDFPWLKFTFETGRFVDHHFLFHLLLIPFTYFWNLMDSAKIAAVCFAAMMGTLFFLVIFQSGIKGSLLWVALLLASSTPFLYRMSLPRVGPLSLCFLFISFLFLREQRHVLLGLTAFFFVWLYGGFTVLMALGLAWTVADLSLNGKFSLKGLLSITLGISAGLIINPYFPQNISFVYLQTMDAGLARNIPGGTEWKPYDTWYFLKSSAPVFPVVLSSIYVLAISGKRLRTDSLTMLLMSFLFCALYIRSRRFVEYWVPFSLLASAFVLRDTWQNTQLAKIIKRQSLKIISSGLLIFAILALLGYRYSQAKDSVGQDPREPERYRGAAQWLSQNTPESLVYTSDWDYFPELFFYNSQNKYLIGLDPAFMYKRDKLLYDKWIALNRGMAQDDPYELFLNDFQTVYLFTDYNHSDFIALVEKTPGIALAYSDRFARIYRLLPRE</sequence>
<keyword evidence="1" id="KW-0472">Membrane</keyword>
<keyword evidence="1" id="KW-1133">Transmembrane helix</keyword>
<feature type="transmembrane region" description="Helical" evidence="1">
    <location>
        <begin position="336"/>
        <end position="356"/>
    </location>
</feature>
<dbReference type="AlphaFoldDB" id="A0A933GKD7"/>
<keyword evidence="1" id="KW-0812">Transmembrane</keyword>
<organism evidence="2 3">
    <name type="scientific">Tectimicrobiota bacterium</name>
    <dbReference type="NCBI Taxonomy" id="2528274"/>
    <lineage>
        <taxon>Bacteria</taxon>
        <taxon>Pseudomonadati</taxon>
        <taxon>Nitrospinota/Tectimicrobiota group</taxon>
        <taxon>Candidatus Tectimicrobiota</taxon>
    </lineage>
</organism>
<feature type="transmembrane region" description="Helical" evidence="1">
    <location>
        <begin position="253"/>
        <end position="273"/>
    </location>
</feature>
<feature type="transmembrane region" description="Helical" evidence="1">
    <location>
        <begin position="67"/>
        <end position="86"/>
    </location>
</feature>
<feature type="transmembrane region" description="Helical" evidence="1">
    <location>
        <begin position="285"/>
        <end position="301"/>
    </location>
</feature>
<evidence type="ECO:0000313" key="2">
    <source>
        <dbReference type="EMBL" id="MBI4595461.1"/>
    </source>
</evidence>
<dbReference type="Proteomes" id="UP000772181">
    <property type="component" value="Unassembled WGS sequence"/>
</dbReference>
<accession>A0A933GKD7</accession>
<feature type="transmembrane region" description="Helical" evidence="1">
    <location>
        <begin position="203"/>
        <end position="221"/>
    </location>
</feature>
<evidence type="ECO:0000256" key="1">
    <source>
        <dbReference type="SAM" id="Phobius"/>
    </source>
</evidence>
<gene>
    <name evidence="2" type="ORF">HY730_03680</name>
</gene>
<feature type="transmembrane region" description="Helical" evidence="1">
    <location>
        <begin position="141"/>
        <end position="157"/>
    </location>
</feature>
<dbReference type="EMBL" id="JACQWF010000165">
    <property type="protein sequence ID" value="MBI4595461.1"/>
    <property type="molecule type" value="Genomic_DNA"/>
</dbReference>
<comment type="caution">
    <text evidence="2">The sequence shown here is derived from an EMBL/GenBank/DDBJ whole genome shotgun (WGS) entry which is preliminary data.</text>
</comment>
<protein>
    <submittedName>
        <fullName evidence="2">Uncharacterized protein</fullName>
    </submittedName>
</protein>
<name>A0A933GKD7_UNCTE</name>
<feature type="transmembrane region" description="Helical" evidence="1">
    <location>
        <begin position="163"/>
        <end position="191"/>
    </location>
</feature>
<feature type="transmembrane region" description="Helical" evidence="1">
    <location>
        <begin position="93"/>
        <end position="112"/>
    </location>
</feature>
<proteinExistence type="predicted"/>